<feature type="transmembrane region" description="Helical" evidence="1">
    <location>
        <begin position="50"/>
        <end position="67"/>
    </location>
</feature>
<evidence type="ECO:0000256" key="1">
    <source>
        <dbReference type="SAM" id="Phobius"/>
    </source>
</evidence>
<dbReference type="EMBL" id="QFZK01000001">
    <property type="protein sequence ID" value="RFO98637.1"/>
    <property type="molecule type" value="Genomic_DNA"/>
</dbReference>
<keyword evidence="1" id="KW-1133">Transmembrane helix</keyword>
<reference evidence="2 3" key="1">
    <citation type="submission" date="2018-05" db="EMBL/GenBank/DDBJ databases">
        <title>Rhodoferax soyangensis sp.nov., isolated from an oligotrophic freshwater lake.</title>
        <authorList>
            <person name="Park M."/>
        </authorList>
    </citation>
    <scope>NUCLEOTIDE SEQUENCE [LARGE SCALE GENOMIC DNA]</scope>
    <source>
        <strain evidence="2 3">IMCC26218</strain>
    </source>
</reference>
<keyword evidence="1" id="KW-0812">Transmembrane</keyword>
<gene>
    <name evidence="2" type="ORF">DIC66_01765</name>
</gene>
<keyword evidence="3" id="KW-1185">Reference proteome</keyword>
<dbReference type="RefSeq" id="WP_117173428.1">
    <property type="nucleotide sequence ID" value="NZ_QFZK01000001.1"/>
</dbReference>
<evidence type="ECO:0000313" key="3">
    <source>
        <dbReference type="Proteomes" id="UP000260665"/>
    </source>
</evidence>
<proteinExistence type="predicted"/>
<dbReference type="AlphaFoldDB" id="A0A3E1RGY0"/>
<name>A0A3E1RGY0_9BURK</name>
<dbReference type="OrthoDB" id="9155807at2"/>
<feature type="transmembrane region" description="Helical" evidence="1">
    <location>
        <begin position="21"/>
        <end position="38"/>
    </location>
</feature>
<accession>A0A3E1RGY0</accession>
<evidence type="ECO:0000313" key="2">
    <source>
        <dbReference type="EMBL" id="RFO98637.1"/>
    </source>
</evidence>
<sequence length="74" mass="8333">MSFFDKYNGTSNARLLRMERVIWPLVYGGLLALVLGWFTENTQGTDATGLYAVGSIALGLGLAVFFWRSRQREE</sequence>
<dbReference type="Proteomes" id="UP000260665">
    <property type="component" value="Unassembled WGS sequence"/>
</dbReference>
<protein>
    <submittedName>
        <fullName evidence="2">Uncharacterized protein</fullName>
    </submittedName>
</protein>
<comment type="caution">
    <text evidence="2">The sequence shown here is derived from an EMBL/GenBank/DDBJ whole genome shotgun (WGS) entry which is preliminary data.</text>
</comment>
<keyword evidence="1" id="KW-0472">Membrane</keyword>
<organism evidence="2 3">
    <name type="scientific">Rhodoferax lacus</name>
    <dbReference type="NCBI Taxonomy" id="2184758"/>
    <lineage>
        <taxon>Bacteria</taxon>
        <taxon>Pseudomonadati</taxon>
        <taxon>Pseudomonadota</taxon>
        <taxon>Betaproteobacteria</taxon>
        <taxon>Burkholderiales</taxon>
        <taxon>Comamonadaceae</taxon>
        <taxon>Rhodoferax</taxon>
    </lineage>
</organism>